<proteinExistence type="predicted"/>
<keyword evidence="2" id="KW-0732">Signal</keyword>
<gene>
    <name evidence="3" type="ORF">Esi_0041_0096</name>
</gene>
<sequence>MASATRKLYLVAMMICATSLRCDAFSTTSSCSSSRVADQHIMSNSPTTRRTGRGRCGSSMEMKGRNEDGQKRRISSSSSGSVNRGGFVRAAAAAALTLTVAGHRTTSPARAVGVQPGERTTAPPNALLLVPALRAKLAVQSVLKLMKDPEKWGEAREALKSPPLAPADFKECFRTYSDADPEQHLAFDLYRIQAQDALKAVSELLAYLASEKNKGSKIDREDVEDLEEAGRSVLQGIDDFLALAPREDVLMVAKNTADQARTAQTARPKSTDAPAALGGGRELEGAVIGEGAFVAGAWVGK</sequence>
<dbReference type="Proteomes" id="UP000002630">
    <property type="component" value="Linkage Group LG15"/>
</dbReference>
<reference evidence="3 4" key="1">
    <citation type="journal article" date="2010" name="Nature">
        <title>The Ectocarpus genome and the independent evolution of multicellularity in brown algae.</title>
        <authorList>
            <person name="Cock J.M."/>
            <person name="Sterck L."/>
            <person name="Rouze P."/>
            <person name="Scornet D."/>
            <person name="Allen A.E."/>
            <person name="Amoutzias G."/>
            <person name="Anthouard V."/>
            <person name="Artiguenave F."/>
            <person name="Aury J.M."/>
            <person name="Badger J.H."/>
            <person name="Beszteri B."/>
            <person name="Billiau K."/>
            <person name="Bonnet E."/>
            <person name="Bothwell J.H."/>
            <person name="Bowler C."/>
            <person name="Boyen C."/>
            <person name="Brownlee C."/>
            <person name="Carrano C.J."/>
            <person name="Charrier B."/>
            <person name="Cho G.Y."/>
            <person name="Coelho S.M."/>
            <person name="Collen J."/>
            <person name="Corre E."/>
            <person name="Da Silva C."/>
            <person name="Delage L."/>
            <person name="Delaroque N."/>
            <person name="Dittami S.M."/>
            <person name="Doulbeau S."/>
            <person name="Elias M."/>
            <person name="Farnham G."/>
            <person name="Gachon C.M."/>
            <person name="Gschloessl B."/>
            <person name="Heesch S."/>
            <person name="Jabbari K."/>
            <person name="Jubin C."/>
            <person name="Kawai H."/>
            <person name="Kimura K."/>
            <person name="Kloareg B."/>
            <person name="Kupper F.C."/>
            <person name="Lang D."/>
            <person name="Le Bail A."/>
            <person name="Leblanc C."/>
            <person name="Lerouge P."/>
            <person name="Lohr M."/>
            <person name="Lopez P.J."/>
            <person name="Martens C."/>
            <person name="Maumus F."/>
            <person name="Michel G."/>
            <person name="Miranda-Saavedra D."/>
            <person name="Morales J."/>
            <person name="Moreau H."/>
            <person name="Motomura T."/>
            <person name="Nagasato C."/>
            <person name="Napoli C.A."/>
            <person name="Nelson D.R."/>
            <person name="Nyvall-Collen P."/>
            <person name="Peters A.F."/>
            <person name="Pommier C."/>
            <person name="Potin P."/>
            <person name="Poulain J."/>
            <person name="Quesneville H."/>
            <person name="Read B."/>
            <person name="Rensing S.A."/>
            <person name="Ritter A."/>
            <person name="Rousvoal S."/>
            <person name="Samanta M."/>
            <person name="Samson G."/>
            <person name="Schroeder D.C."/>
            <person name="Segurens B."/>
            <person name="Strittmatter M."/>
            <person name="Tonon T."/>
            <person name="Tregear J.W."/>
            <person name="Valentin K."/>
            <person name="von Dassow P."/>
            <person name="Yamagishi T."/>
            <person name="Van de Peer Y."/>
            <person name="Wincker P."/>
        </authorList>
    </citation>
    <scope>NUCLEOTIDE SEQUENCE [LARGE SCALE GENOMIC DNA]</scope>
    <source>
        <strain evidence="4">Ec32 / CCAP1310/4</strain>
    </source>
</reference>
<feature type="compositionally biased region" description="Basic and acidic residues" evidence="1">
    <location>
        <begin position="62"/>
        <end position="71"/>
    </location>
</feature>
<dbReference type="EMBL" id="FN648608">
    <property type="protein sequence ID" value="CBN74756.1"/>
    <property type="molecule type" value="Genomic_DNA"/>
</dbReference>
<organism evidence="3 4">
    <name type="scientific">Ectocarpus siliculosus</name>
    <name type="common">Brown alga</name>
    <name type="synonym">Conferva siliculosa</name>
    <dbReference type="NCBI Taxonomy" id="2880"/>
    <lineage>
        <taxon>Eukaryota</taxon>
        <taxon>Sar</taxon>
        <taxon>Stramenopiles</taxon>
        <taxon>Ochrophyta</taxon>
        <taxon>PX clade</taxon>
        <taxon>Phaeophyceae</taxon>
        <taxon>Ectocarpales</taxon>
        <taxon>Ectocarpaceae</taxon>
        <taxon>Ectocarpus</taxon>
    </lineage>
</organism>
<feature type="region of interest" description="Disordered" evidence="1">
    <location>
        <begin position="35"/>
        <end position="82"/>
    </location>
</feature>
<dbReference type="InParanoid" id="D8LMV5"/>
<evidence type="ECO:0000256" key="2">
    <source>
        <dbReference type="SAM" id="SignalP"/>
    </source>
</evidence>
<dbReference type="AlphaFoldDB" id="D8LMV5"/>
<feature type="chain" id="PRO_5003117380" evidence="2">
    <location>
        <begin position="25"/>
        <end position="301"/>
    </location>
</feature>
<dbReference type="EMBL" id="FN649740">
    <property type="protein sequence ID" value="CBN74756.1"/>
    <property type="molecule type" value="Genomic_DNA"/>
</dbReference>
<name>D8LMV5_ECTSI</name>
<evidence type="ECO:0000313" key="3">
    <source>
        <dbReference type="EMBL" id="CBN74756.1"/>
    </source>
</evidence>
<keyword evidence="4" id="KW-1185">Reference proteome</keyword>
<feature type="signal peptide" evidence="2">
    <location>
        <begin position="1"/>
        <end position="24"/>
    </location>
</feature>
<dbReference type="OrthoDB" id="10381565at2759"/>
<evidence type="ECO:0000313" key="4">
    <source>
        <dbReference type="Proteomes" id="UP000002630"/>
    </source>
</evidence>
<evidence type="ECO:0000256" key="1">
    <source>
        <dbReference type="SAM" id="MobiDB-lite"/>
    </source>
</evidence>
<accession>D8LMV5</accession>
<protein>
    <submittedName>
        <fullName evidence="3">Uncharacterized protein</fullName>
    </submittedName>
</protein>
<feature type="region of interest" description="Disordered" evidence="1">
    <location>
        <begin position="259"/>
        <end position="278"/>
    </location>
</feature>